<evidence type="ECO:0000256" key="23">
    <source>
        <dbReference type="ARBA" id="ARBA00080244"/>
    </source>
</evidence>
<comment type="catalytic activity">
    <reaction evidence="16">
        <text>L-aspartate(out) = L-aspartate(in)</text>
        <dbReference type="Rhea" id="RHEA:66332"/>
        <dbReference type="ChEBI" id="CHEBI:29991"/>
    </reaction>
    <physiologicalReaction direction="left-to-right" evidence="16">
        <dbReference type="Rhea" id="RHEA:66333"/>
    </physiologicalReaction>
</comment>
<evidence type="ECO:0000256" key="2">
    <source>
        <dbReference type="ARBA" id="ARBA00004554"/>
    </source>
</evidence>
<evidence type="ECO:0000256" key="10">
    <source>
        <dbReference type="ARBA" id="ARBA00023018"/>
    </source>
</evidence>
<reference evidence="28 29" key="1">
    <citation type="submission" date="2020-06" db="EMBL/GenBank/DDBJ databases">
        <authorList>
            <person name="Li R."/>
            <person name="Bekaert M."/>
        </authorList>
    </citation>
    <scope>NUCLEOTIDE SEQUENCE [LARGE SCALE GENOMIC DNA]</scope>
    <source>
        <strain evidence="29">wild</strain>
    </source>
</reference>
<keyword evidence="9 26" id="KW-1133">Transmembrane helix</keyword>
<evidence type="ECO:0000313" key="29">
    <source>
        <dbReference type="Proteomes" id="UP000507470"/>
    </source>
</evidence>
<name>A0A6J8DBC6_MYTCO</name>
<comment type="catalytic activity">
    <reaction evidence="19">
        <text>L-glutamate(out) = L-glutamate(in)</text>
        <dbReference type="Rhea" id="RHEA:66336"/>
        <dbReference type="ChEBI" id="CHEBI:29985"/>
    </reaction>
    <physiologicalReaction direction="left-to-right" evidence="19">
        <dbReference type="Rhea" id="RHEA:66337"/>
    </physiologicalReaction>
</comment>
<dbReference type="Proteomes" id="UP000507470">
    <property type="component" value="Unassembled WGS sequence"/>
</dbReference>
<keyword evidence="10" id="KW-0770">Synapse</keyword>
<evidence type="ECO:0000256" key="11">
    <source>
        <dbReference type="ARBA" id="ARBA00023136"/>
    </source>
</evidence>
<keyword evidence="6" id="KW-1003">Cell membrane</keyword>
<evidence type="ECO:0000256" key="26">
    <source>
        <dbReference type="SAM" id="Phobius"/>
    </source>
</evidence>
<dbReference type="Pfam" id="PF07690">
    <property type="entry name" value="MFS_1"/>
    <property type="match status" value="1"/>
</dbReference>
<dbReference type="FunFam" id="1.20.1250.20:FF:000067">
    <property type="entry name" value="sialin isoform X2"/>
    <property type="match status" value="1"/>
</dbReference>
<feature type="transmembrane region" description="Helical" evidence="26">
    <location>
        <begin position="131"/>
        <end position="150"/>
    </location>
</feature>
<keyword evidence="5" id="KW-0813">Transport</keyword>
<evidence type="ECO:0000256" key="7">
    <source>
        <dbReference type="ARBA" id="ARBA00022692"/>
    </source>
</evidence>
<dbReference type="PANTHER" id="PTHR11662">
    <property type="entry name" value="SOLUTE CARRIER FAMILY 17"/>
    <property type="match status" value="1"/>
</dbReference>
<comment type="catalytic activity">
    <reaction evidence="18">
        <text>N-acetyl-L-aspartyl-L-glutamate(out) = N-acetyl-L-aspartyl-L-glutamate(in)</text>
        <dbReference type="Rhea" id="RHEA:72599"/>
        <dbReference type="ChEBI" id="CHEBI:76931"/>
    </reaction>
    <physiologicalReaction direction="left-to-right" evidence="18">
        <dbReference type="Rhea" id="RHEA:72600"/>
    </physiologicalReaction>
</comment>
<evidence type="ECO:0000256" key="4">
    <source>
        <dbReference type="ARBA" id="ARBA00004656"/>
    </source>
</evidence>
<keyword evidence="8" id="KW-0769">Symport</keyword>
<evidence type="ECO:0000256" key="13">
    <source>
        <dbReference type="ARBA" id="ARBA00023228"/>
    </source>
</evidence>
<dbReference type="GO" id="GO:0046942">
    <property type="term" value="P:carboxylic acid transport"/>
    <property type="evidence" value="ECO:0007669"/>
    <property type="project" value="UniProtKB-ARBA"/>
</dbReference>
<feature type="transmembrane region" description="Helical" evidence="26">
    <location>
        <begin position="331"/>
        <end position="351"/>
    </location>
</feature>
<dbReference type="GO" id="GO:0030672">
    <property type="term" value="C:synaptic vesicle membrane"/>
    <property type="evidence" value="ECO:0007669"/>
    <property type="project" value="UniProtKB-SubCell"/>
</dbReference>
<evidence type="ECO:0000313" key="28">
    <source>
        <dbReference type="EMBL" id="CAC5405993.1"/>
    </source>
</evidence>
<comment type="subcellular location">
    <subcellularLocation>
        <location evidence="2">Basolateral cell membrane</location>
        <topology evidence="2">Multi-pass membrane protein</topology>
    </subcellularLocation>
    <subcellularLocation>
        <location evidence="3">Cytoplasmic vesicle</location>
        <location evidence="3">Secretory vesicle membrane</location>
        <topology evidence="3">Multi-pass membrane protein</topology>
    </subcellularLocation>
    <subcellularLocation>
        <location evidence="1">Cytoplasmic vesicle</location>
        <location evidence="1">Secretory vesicle</location>
        <location evidence="1">Synaptic vesicle membrane</location>
    </subcellularLocation>
    <subcellularLocation>
        <location evidence="4">Lysosome membrane</location>
    </subcellularLocation>
</comment>
<dbReference type="CDD" id="cd17318">
    <property type="entry name" value="MFS_SLC17"/>
    <property type="match status" value="1"/>
</dbReference>
<keyword evidence="7 26" id="KW-0812">Transmembrane</keyword>
<dbReference type="InterPro" id="IPR050382">
    <property type="entry name" value="MFS_Na/Anion_cotransporter"/>
</dbReference>
<evidence type="ECO:0000256" key="18">
    <source>
        <dbReference type="ARBA" id="ARBA00051403"/>
    </source>
</evidence>
<evidence type="ECO:0000256" key="9">
    <source>
        <dbReference type="ARBA" id="ARBA00022989"/>
    </source>
</evidence>
<evidence type="ECO:0000256" key="3">
    <source>
        <dbReference type="ARBA" id="ARBA00004638"/>
    </source>
</evidence>
<dbReference type="InterPro" id="IPR011701">
    <property type="entry name" value="MFS"/>
</dbReference>
<dbReference type="Gene3D" id="1.20.1250.20">
    <property type="entry name" value="MFS general substrate transporter like domains"/>
    <property type="match status" value="2"/>
</dbReference>
<evidence type="ECO:0000256" key="17">
    <source>
        <dbReference type="ARBA" id="ARBA00050625"/>
    </source>
</evidence>
<comment type="catalytic activity">
    <reaction evidence="17">
        <text>N-acetylneuraminate(in) + H(+)(in) = N-acetylneuraminate(out) + H(+)(out)</text>
        <dbReference type="Rhea" id="RHEA:28987"/>
        <dbReference type="ChEBI" id="CHEBI:15378"/>
        <dbReference type="ChEBI" id="CHEBI:35418"/>
    </reaction>
    <physiologicalReaction direction="right-to-left" evidence="17">
        <dbReference type="Rhea" id="RHEA:28989"/>
    </physiologicalReaction>
</comment>
<evidence type="ECO:0000256" key="1">
    <source>
        <dbReference type="ARBA" id="ARBA00004432"/>
    </source>
</evidence>
<evidence type="ECO:0000256" key="16">
    <source>
        <dbReference type="ARBA" id="ARBA00050554"/>
    </source>
</evidence>
<evidence type="ECO:0000256" key="5">
    <source>
        <dbReference type="ARBA" id="ARBA00022448"/>
    </source>
</evidence>
<feature type="transmembrane region" description="Helical" evidence="26">
    <location>
        <begin position="227"/>
        <end position="246"/>
    </location>
</feature>
<comment type="function">
    <text evidence="21">Receptor for CM101, a polysaccharide produced by group B Streptococcus with antipathoangiogenic properties.</text>
</comment>
<evidence type="ECO:0000256" key="12">
    <source>
        <dbReference type="ARBA" id="ARBA00023180"/>
    </source>
</evidence>
<keyword evidence="13" id="KW-0458">Lysosome</keyword>
<dbReference type="GO" id="GO:0016323">
    <property type="term" value="C:basolateral plasma membrane"/>
    <property type="evidence" value="ECO:0007669"/>
    <property type="project" value="UniProtKB-SubCell"/>
</dbReference>
<sequence>MTKAEYNLSENEIDPKSVPWWTSSRLGLAILGFFGFINVYALRVNMSVAIVCMVNRTAIQTNSPDQNGNVTKIEVGCGSGLNTTGTSNFEDGEFIWGKTVQGLILGAFFWGYLATQIPGGWLATKFGGKRVFGWSMCMATIATLFTPLAANVDPTGTFLIVLRILVGFSSGAVFPAMHALWGNWAPPMERSKLTAFSYAGAQVGNVITFPLAAVLCKYGFAGGWPSIFYVLGTANFVWFVLWMILVSDNPMDHKRISEIEREYIVMSLAENRHAETGKELDVPWKSILTSLPVLAIVVSNITSDWGAYTLLTNIPTYMSEVLKLDITSNGLYSALPYVAFWAMINIAGWMADFFRERRLMNTTMTRKIFDSFGKIVPALMLICLGYVDCTTPTLAIVLLILAVSLTGFQYSGFLVNHVDIAPPYAGILFGITNSIASVTGFISPSVVGAITNEAQTRDEWQKVFYIAAAIYAFGAVFYLIFGSGELQDWAREKRDLELNVEMEPLKIDEEKPPVDNNINI</sequence>
<accession>A0A6J8DBC6</accession>
<proteinExistence type="predicted"/>
<feature type="transmembrane region" description="Helical" evidence="26">
    <location>
        <begin position="371"/>
        <end position="387"/>
    </location>
</feature>
<comment type="catalytic activity">
    <reaction evidence="20">
        <text>D-glucuronate(out) + H(+)(out) = D-glucuronate(in) + H(+)(in)</text>
        <dbReference type="Rhea" id="RHEA:72591"/>
        <dbReference type="ChEBI" id="CHEBI:15378"/>
        <dbReference type="ChEBI" id="CHEBI:58720"/>
    </reaction>
    <physiologicalReaction direction="left-to-right" evidence="20">
        <dbReference type="Rhea" id="RHEA:72592"/>
    </physiologicalReaction>
</comment>
<feature type="domain" description="Major facilitator superfamily (MFS) profile" evidence="27">
    <location>
        <begin position="24"/>
        <end position="486"/>
    </location>
</feature>
<evidence type="ECO:0000256" key="19">
    <source>
        <dbReference type="ARBA" id="ARBA00051447"/>
    </source>
</evidence>
<evidence type="ECO:0000256" key="22">
    <source>
        <dbReference type="ARBA" id="ARBA00069713"/>
    </source>
</evidence>
<evidence type="ECO:0000256" key="21">
    <source>
        <dbReference type="ARBA" id="ARBA00056891"/>
    </source>
</evidence>
<feature type="transmembrane region" description="Helical" evidence="26">
    <location>
        <begin position="193"/>
        <end position="215"/>
    </location>
</feature>
<feature type="transmembrane region" description="Helical" evidence="26">
    <location>
        <begin position="393"/>
        <end position="415"/>
    </location>
</feature>
<feature type="transmembrane region" description="Helical" evidence="26">
    <location>
        <begin position="427"/>
        <end position="451"/>
    </location>
</feature>
<keyword evidence="12" id="KW-0325">Glycoprotein</keyword>
<dbReference type="EMBL" id="CACVKT020007152">
    <property type="protein sequence ID" value="CAC5405993.1"/>
    <property type="molecule type" value="Genomic_DNA"/>
</dbReference>
<dbReference type="GO" id="GO:0006820">
    <property type="term" value="P:monoatomic anion transport"/>
    <property type="evidence" value="ECO:0007669"/>
    <property type="project" value="TreeGrafter"/>
</dbReference>
<gene>
    <name evidence="28" type="ORF">MCOR_39622</name>
</gene>
<dbReference type="InterPro" id="IPR036259">
    <property type="entry name" value="MFS_trans_sf"/>
</dbReference>
<evidence type="ECO:0000256" key="6">
    <source>
        <dbReference type="ARBA" id="ARBA00022475"/>
    </source>
</evidence>
<feature type="transmembrane region" description="Helical" evidence="26">
    <location>
        <begin position="156"/>
        <end position="181"/>
    </location>
</feature>
<dbReference type="AlphaFoldDB" id="A0A6J8DBC6"/>
<evidence type="ECO:0000256" key="24">
    <source>
        <dbReference type="ARBA" id="ARBA00081195"/>
    </source>
</evidence>
<organism evidence="28 29">
    <name type="scientific">Mytilus coruscus</name>
    <name type="common">Sea mussel</name>
    <dbReference type="NCBI Taxonomy" id="42192"/>
    <lineage>
        <taxon>Eukaryota</taxon>
        <taxon>Metazoa</taxon>
        <taxon>Spiralia</taxon>
        <taxon>Lophotrochozoa</taxon>
        <taxon>Mollusca</taxon>
        <taxon>Bivalvia</taxon>
        <taxon>Autobranchia</taxon>
        <taxon>Pteriomorphia</taxon>
        <taxon>Mytilida</taxon>
        <taxon>Mytiloidea</taxon>
        <taxon>Mytilidae</taxon>
        <taxon>Mytilinae</taxon>
        <taxon>Mytilus</taxon>
    </lineage>
</organism>
<evidence type="ECO:0000256" key="14">
    <source>
        <dbReference type="ARBA" id="ARBA00023329"/>
    </source>
</evidence>
<keyword evidence="14" id="KW-0968">Cytoplasmic vesicle</keyword>
<dbReference type="PROSITE" id="PS50850">
    <property type="entry name" value="MFS"/>
    <property type="match status" value="1"/>
</dbReference>
<evidence type="ECO:0000256" key="8">
    <source>
        <dbReference type="ARBA" id="ARBA00022847"/>
    </source>
</evidence>
<dbReference type="GO" id="GO:0015293">
    <property type="term" value="F:symporter activity"/>
    <property type="evidence" value="ECO:0007669"/>
    <property type="project" value="UniProtKB-KW"/>
</dbReference>
<evidence type="ECO:0000259" key="27">
    <source>
        <dbReference type="PROSITE" id="PS50850"/>
    </source>
</evidence>
<dbReference type="GO" id="GO:0005765">
    <property type="term" value="C:lysosomal membrane"/>
    <property type="evidence" value="ECO:0007669"/>
    <property type="project" value="UniProtKB-SubCell"/>
</dbReference>
<dbReference type="SUPFAM" id="SSF103473">
    <property type="entry name" value="MFS general substrate transporter"/>
    <property type="match status" value="1"/>
</dbReference>
<dbReference type="FunFam" id="1.20.1250.20:FF:000003">
    <property type="entry name" value="Solute carrier family 17 member 3"/>
    <property type="match status" value="1"/>
</dbReference>
<comment type="catalytic activity">
    <reaction evidence="15">
        <text>2 nitrate(out) + H(+)(out) = 2 nitrate(in) + H(+)(in)</text>
        <dbReference type="Rhea" id="RHEA:71539"/>
        <dbReference type="ChEBI" id="CHEBI:15378"/>
        <dbReference type="ChEBI" id="CHEBI:17632"/>
    </reaction>
    <physiologicalReaction direction="left-to-right" evidence="15">
        <dbReference type="Rhea" id="RHEA:71540"/>
    </physiologicalReaction>
</comment>
<keyword evidence="29" id="KW-1185">Reference proteome</keyword>
<dbReference type="OrthoDB" id="2985014at2759"/>
<feature type="transmembrane region" description="Helical" evidence="26">
    <location>
        <begin position="20"/>
        <end position="41"/>
    </location>
</feature>
<evidence type="ECO:0000256" key="15">
    <source>
        <dbReference type="ARBA" id="ARBA00050101"/>
    </source>
</evidence>
<keyword evidence="11 26" id="KW-0472">Membrane</keyword>
<dbReference type="PANTHER" id="PTHR11662:SF399">
    <property type="entry name" value="FI19708P1-RELATED"/>
    <property type="match status" value="1"/>
</dbReference>
<evidence type="ECO:0000256" key="20">
    <source>
        <dbReference type="ARBA" id="ARBA00051612"/>
    </source>
</evidence>
<dbReference type="InterPro" id="IPR020846">
    <property type="entry name" value="MFS_dom"/>
</dbReference>
<protein>
    <recommendedName>
        <fullName evidence="22">Sialin</fullName>
    </recommendedName>
    <alternativeName>
        <fullName evidence="25">H(+)/nitrate cotransporter</fullName>
    </alternativeName>
    <alternativeName>
        <fullName evidence="23">H(+)/sialic acid cotransporter</fullName>
    </alternativeName>
    <alternativeName>
        <fullName evidence="24">Vesicular excitatory amino acid transporter</fullName>
    </alternativeName>
</protein>
<feature type="transmembrane region" description="Helical" evidence="26">
    <location>
        <begin position="463"/>
        <end position="481"/>
    </location>
</feature>
<evidence type="ECO:0000256" key="25">
    <source>
        <dbReference type="ARBA" id="ARBA00081925"/>
    </source>
</evidence>